<gene>
    <name evidence="2" type="ORF">PQO05_24375</name>
</gene>
<keyword evidence="3" id="KW-1185">Reference proteome</keyword>
<proteinExistence type="predicted"/>
<sequence length="293" mass="33231">MPIKFSIIIPTYNRAALLKVTLQSLLAQRYPHFEILVIDDGGNDNTKATVEAFADERLSYHWKTNAERGAARNYGAALAKGSYLNFFDSDDLAYDNHLETAADYITANPQVIAFHSSYDWKSPEQEVIRPSGIYEGELNNRVFKNNILSCNNVFVRKAEFDALKFSEDRALSGTEDWMLWLSICCRYPLMGVKTITSAIIQHDTRSMTTATGDSTLKRTQAFQTNLNKDACIVNKPAVYHSAMAEMYYLSALYYAIEGKKRKCMEFAFKALKIKPGVIYTKRTLGIIKHLLIK</sequence>
<evidence type="ECO:0000259" key="1">
    <source>
        <dbReference type="Pfam" id="PF00535"/>
    </source>
</evidence>
<dbReference type="InterPro" id="IPR001173">
    <property type="entry name" value="Glyco_trans_2-like"/>
</dbReference>
<protein>
    <submittedName>
        <fullName evidence="2">Glycosyltransferase family A protein</fullName>
    </submittedName>
</protein>
<dbReference type="RefSeq" id="WP_273630068.1">
    <property type="nucleotide sequence ID" value="NZ_CP117167.1"/>
</dbReference>
<evidence type="ECO:0000313" key="3">
    <source>
        <dbReference type="Proteomes" id="UP001216139"/>
    </source>
</evidence>
<feature type="domain" description="Glycosyltransferase 2-like" evidence="1">
    <location>
        <begin position="6"/>
        <end position="135"/>
    </location>
</feature>
<organism evidence="2 3">
    <name type="scientific">Mucilaginibacter jinjuensis</name>
    <dbReference type="NCBI Taxonomy" id="1176721"/>
    <lineage>
        <taxon>Bacteria</taxon>
        <taxon>Pseudomonadati</taxon>
        <taxon>Bacteroidota</taxon>
        <taxon>Sphingobacteriia</taxon>
        <taxon>Sphingobacteriales</taxon>
        <taxon>Sphingobacteriaceae</taxon>
        <taxon>Mucilaginibacter</taxon>
    </lineage>
</organism>
<dbReference type="SUPFAM" id="SSF53448">
    <property type="entry name" value="Nucleotide-diphospho-sugar transferases"/>
    <property type="match status" value="1"/>
</dbReference>
<name>A0ABY7T808_9SPHI</name>
<dbReference type="PANTHER" id="PTHR22916:SF3">
    <property type="entry name" value="UDP-GLCNAC:BETAGAL BETA-1,3-N-ACETYLGLUCOSAMINYLTRANSFERASE-LIKE PROTEIN 1"/>
    <property type="match status" value="1"/>
</dbReference>
<dbReference type="InterPro" id="IPR029044">
    <property type="entry name" value="Nucleotide-diphossugar_trans"/>
</dbReference>
<dbReference type="PANTHER" id="PTHR22916">
    <property type="entry name" value="GLYCOSYLTRANSFERASE"/>
    <property type="match status" value="1"/>
</dbReference>
<evidence type="ECO:0000313" key="2">
    <source>
        <dbReference type="EMBL" id="WCT11873.1"/>
    </source>
</evidence>
<dbReference type="Proteomes" id="UP001216139">
    <property type="component" value="Chromosome"/>
</dbReference>
<dbReference type="Pfam" id="PF00535">
    <property type="entry name" value="Glycos_transf_2"/>
    <property type="match status" value="1"/>
</dbReference>
<dbReference type="EMBL" id="CP117167">
    <property type="protein sequence ID" value="WCT11873.1"/>
    <property type="molecule type" value="Genomic_DNA"/>
</dbReference>
<accession>A0ABY7T808</accession>
<reference evidence="2 3" key="1">
    <citation type="submission" date="2023-02" db="EMBL/GenBank/DDBJ databases">
        <title>Genome sequence of Mucilaginibacter jinjuensis strain KACC 16571.</title>
        <authorList>
            <person name="Kim S."/>
            <person name="Heo J."/>
            <person name="Kwon S.-W."/>
        </authorList>
    </citation>
    <scope>NUCLEOTIDE SEQUENCE [LARGE SCALE GENOMIC DNA]</scope>
    <source>
        <strain evidence="2 3">KACC 16571</strain>
    </source>
</reference>
<dbReference type="CDD" id="cd00761">
    <property type="entry name" value="Glyco_tranf_GTA_type"/>
    <property type="match status" value="1"/>
</dbReference>
<dbReference type="Gene3D" id="3.90.550.10">
    <property type="entry name" value="Spore Coat Polysaccharide Biosynthesis Protein SpsA, Chain A"/>
    <property type="match status" value="1"/>
</dbReference>